<proteinExistence type="predicted"/>
<dbReference type="Pfam" id="PF07707">
    <property type="entry name" value="BACK"/>
    <property type="match status" value="1"/>
</dbReference>
<dbReference type="SUPFAM" id="SSF54695">
    <property type="entry name" value="POZ domain"/>
    <property type="match status" value="1"/>
</dbReference>
<dbReference type="EMBL" id="GECU01020078">
    <property type="protein sequence ID" value="JAS87628.1"/>
    <property type="molecule type" value="Transcribed_RNA"/>
</dbReference>
<dbReference type="SMART" id="SM00225">
    <property type="entry name" value="BTB"/>
    <property type="match status" value="1"/>
</dbReference>
<dbReference type="PANTHER" id="PTHR45774:SF3">
    <property type="entry name" value="BTB (POZ) DOMAIN-CONTAINING 2B-RELATED"/>
    <property type="match status" value="1"/>
</dbReference>
<dbReference type="InterPro" id="IPR011705">
    <property type="entry name" value="BACK"/>
</dbReference>
<dbReference type="InterPro" id="IPR011333">
    <property type="entry name" value="SKP1/BTB/POZ_sf"/>
</dbReference>
<dbReference type="InterPro" id="IPR000210">
    <property type="entry name" value="BTB/POZ_dom"/>
</dbReference>
<dbReference type="Pfam" id="PF00651">
    <property type="entry name" value="BTB"/>
    <property type="match status" value="1"/>
</dbReference>
<feature type="compositionally biased region" description="Basic and acidic residues" evidence="1">
    <location>
        <begin position="1"/>
        <end position="24"/>
    </location>
</feature>
<organism evidence="4">
    <name type="scientific">Homalodisca liturata</name>
    <dbReference type="NCBI Taxonomy" id="320908"/>
    <lineage>
        <taxon>Eukaryota</taxon>
        <taxon>Metazoa</taxon>
        <taxon>Ecdysozoa</taxon>
        <taxon>Arthropoda</taxon>
        <taxon>Hexapoda</taxon>
        <taxon>Insecta</taxon>
        <taxon>Pterygota</taxon>
        <taxon>Neoptera</taxon>
        <taxon>Paraneoptera</taxon>
        <taxon>Hemiptera</taxon>
        <taxon>Auchenorrhyncha</taxon>
        <taxon>Membracoidea</taxon>
        <taxon>Cicadellidae</taxon>
        <taxon>Cicadellinae</taxon>
        <taxon>Proconiini</taxon>
        <taxon>Homalodisca</taxon>
    </lineage>
</organism>
<feature type="domain" description="BTB" evidence="2">
    <location>
        <begin position="144"/>
        <end position="209"/>
    </location>
</feature>
<evidence type="ECO:0000313" key="4">
    <source>
        <dbReference type="EMBL" id="JAS93030.1"/>
    </source>
</evidence>
<dbReference type="PANTHER" id="PTHR45774">
    <property type="entry name" value="BTB/POZ DOMAIN-CONTAINING"/>
    <property type="match status" value="1"/>
</dbReference>
<gene>
    <name evidence="3" type="ORF">g.37352</name>
    <name evidence="4" type="ORF">g.37353</name>
</gene>
<evidence type="ECO:0000259" key="2">
    <source>
        <dbReference type="PROSITE" id="PS50097"/>
    </source>
</evidence>
<feature type="region of interest" description="Disordered" evidence="1">
    <location>
        <begin position="1"/>
        <end position="120"/>
    </location>
</feature>
<protein>
    <recommendedName>
        <fullName evidence="2">BTB domain-containing protein</fullName>
    </recommendedName>
</protein>
<evidence type="ECO:0000313" key="3">
    <source>
        <dbReference type="EMBL" id="JAS87628.1"/>
    </source>
</evidence>
<feature type="compositionally biased region" description="Acidic residues" evidence="1">
    <location>
        <begin position="88"/>
        <end position="100"/>
    </location>
</feature>
<dbReference type="Gene3D" id="1.25.40.420">
    <property type="match status" value="1"/>
</dbReference>
<dbReference type="EMBL" id="GECU01014676">
    <property type="protein sequence ID" value="JAS93030.1"/>
    <property type="molecule type" value="Transcribed_RNA"/>
</dbReference>
<reference evidence="4" key="1">
    <citation type="submission" date="2015-11" db="EMBL/GenBank/DDBJ databases">
        <title>De novo transcriptome assembly of four potential Pierce s Disease insect vectors from Arizona vineyards.</title>
        <authorList>
            <person name="Tassone E.E."/>
        </authorList>
    </citation>
    <scope>NUCLEOTIDE SEQUENCE</scope>
</reference>
<dbReference type="Gene3D" id="3.30.710.10">
    <property type="entry name" value="Potassium Channel Kv1.1, Chain A"/>
    <property type="match status" value="1"/>
</dbReference>
<accession>A0A1B6J1N5</accession>
<feature type="compositionally biased region" description="Polar residues" evidence="1">
    <location>
        <begin position="70"/>
        <end position="79"/>
    </location>
</feature>
<sequence length="583" mass="65333">MKRSSSPDKSENGDKKPKSCHDEEAGSTSQAIASVSDGGGGDIEDARELRSTGTPSSVGDCTVTDDKTVPTLSESTSDDNGQEKETVEEPTGEAMEEVKEEDTTASTTGDGTEQKGKDKWERWQLVPTTTRQRLNYLLTTSKLSDCTILVGKPDAQQEFKLHSVILAMTSPELEDLLSDTREVVIPDVEPDVFKQILEYIYLDYVNLWSVEKTQALYRASVKFKLPHLCEKAVEYMMAKMNLDSIWPIFDAAIATDDQILTEECTKFFKKNINDLLKHPNFPSVDHSVITKLVTDDNLGVPEADLIGGVLKWAHQKCEDSDLVPNLENKRNILRSGTINNLRFLALSKEYFASQVAFSTMRGDESILTLEESYAILMNMVQPNSYPMPEGFSTITKQRTIVELNRLIRRVFNPLGNYQMVNPQSPRLDKLTVLPGPALTAPFGCKSFSLDLIVNKNITLFGIQVPTFFPGMIVSTPKLYEETYIVSIQNASKPNKPMIGSINWSGKVAYNSFVDLQFKENIRLEKNSTYTIMVYTNNMYYLNQKLCTVEESNGVKFTLKDSVTLFGKPGKQDFAFISQIIYSL</sequence>
<name>A0A1B6J1N5_9HEMI</name>
<dbReference type="CDD" id="cd18186">
    <property type="entry name" value="BTB_POZ_ZBTB_KLHL-like"/>
    <property type="match status" value="1"/>
</dbReference>
<dbReference type="PROSITE" id="PS50097">
    <property type="entry name" value="BTB"/>
    <property type="match status" value="1"/>
</dbReference>
<evidence type="ECO:0000256" key="1">
    <source>
        <dbReference type="SAM" id="MobiDB-lite"/>
    </source>
</evidence>
<dbReference type="AlphaFoldDB" id="A0A1B6J1N5"/>